<sequence>MGASANPRGGRGCAPFCALGPNAGLLFSAHVNLFRRLERGEPAILEAAQTLFYLGH</sequence>
<dbReference type="AlphaFoldDB" id="A0A2I0JHP8"/>
<comment type="caution">
    <text evidence="1">The sequence shown here is derived from an EMBL/GenBank/DDBJ whole genome shotgun (WGS) entry which is preliminary data.</text>
</comment>
<dbReference type="Proteomes" id="UP000233551">
    <property type="component" value="Unassembled WGS sequence"/>
</dbReference>
<proteinExistence type="predicted"/>
<evidence type="ECO:0000313" key="1">
    <source>
        <dbReference type="EMBL" id="PKI55771.1"/>
    </source>
</evidence>
<keyword evidence="2" id="KW-1185">Reference proteome</keyword>
<gene>
    <name evidence="1" type="ORF">CRG98_023839</name>
</gene>
<protein>
    <submittedName>
        <fullName evidence="1">Uncharacterized protein</fullName>
    </submittedName>
</protein>
<evidence type="ECO:0000313" key="2">
    <source>
        <dbReference type="Proteomes" id="UP000233551"/>
    </source>
</evidence>
<organism evidence="1 2">
    <name type="scientific">Punica granatum</name>
    <name type="common">Pomegranate</name>
    <dbReference type="NCBI Taxonomy" id="22663"/>
    <lineage>
        <taxon>Eukaryota</taxon>
        <taxon>Viridiplantae</taxon>
        <taxon>Streptophyta</taxon>
        <taxon>Embryophyta</taxon>
        <taxon>Tracheophyta</taxon>
        <taxon>Spermatophyta</taxon>
        <taxon>Magnoliopsida</taxon>
        <taxon>eudicotyledons</taxon>
        <taxon>Gunneridae</taxon>
        <taxon>Pentapetalae</taxon>
        <taxon>rosids</taxon>
        <taxon>malvids</taxon>
        <taxon>Myrtales</taxon>
        <taxon>Lythraceae</taxon>
        <taxon>Punica</taxon>
    </lineage>
</organism>
<name>A0A2I0JHP8_PUNGR</name>
<reference evidence="1 2" key="1">
    <citation type="submission" date="2017-11" db="EMBL/GenBank/DDBJ databases">
        <title>De-novo sequencing of pomegranate (Punica granatum L.) genome.</title>
        <authorList>
            <person name="Akparov Z."/>
            <person name="Amiraslanov A."/>
            <person name="Hajiyeva S."/>
            <person name="Abbasov M."/>
            <person name="Kaur K."/>
            <person name="Hamwieh A."/>
            <person name="Solovyev V."/>
            <person name="Salamov A."/>
            <person name="Braich B."/>
            <person name="Kosarev P."/>
            <person name="Mahmoud A."/>
            <person name="Hajiyev E."/>
            <person name="Babayeva S."/>
            <person name="Izzatullayeva V."/>
            <person name="Mammadov A."/>
            <person name="Mammadov A."/>
            <person name="Sharifova S."/>
            <person name="Ojaghi J."/>
            <person name="Eynullazada K."/>
            <person name="Bayramov B."/>
            <person name="Abdulazimova A."/>
            <person name="Shahmuradov I."/>
        </authorList>
    </citation>
    <scope>NUCLEOTIDE SEQUENCE [LARGE SCALE GENOMIC DNA]</scope>
    <source>
        <strain evidence="2">cv. AG2017</strain>
        <tissue evidence="1">Leaf</tissue>
    </source>
</reference>
<accession>A0A2I0JHP8</accession>
<dbReference type="EMBL" id="PGOL01001674">
    <property type="protein sequence ID" value="PKI55771.1"/>
    <property type="molecule type" value="Genomic_DNA"/>
</dbReference>